<dbReference type="GO" id="GO:0004497">
    <property type="term" value="F:monooxygenase activity"/>
    <property type="evidence" value="ECO:0007669"/>
    <property type="project" value="InterPro"/>
</dbReference>
<name>A0A4U0XR43_9PEZI</name>
<dbReference type="GO" id="GO:0020037">
    <property type="term" value="F:heme binding"/>
    <property type="evidence" value="ECO:0007669"/>
    <property type="project" value="InterPro"/>
</dbReference>
<dbReference type="PANTHER" id="PTHR24306">
    <property type="match status" value="1"/>
</dbReference>
<dbReference type="PANTHER" id="PTHR24306:SF7">
    <property type="entry name" value="AHBB"/>
    <property type="match status" value="1"/>
</dbReference>
<dbReference type="PRINTS" id="PR00465">
    <property type="entry name" value="EP450IV"/>
</dbReference>
<dbReference type="InterPro" id="IPR036396">
    <property type="entry name" value="Cyt_P450_sf"/>
</dbReference>
<dbReference type="GO" id="GO:0005506">
    <property type="term" value="F:iron ion binding"/>
    <property type="evidence" value="ECO:0007669"/>
    <property type="project" value="InterPro"/>
</dbReference>
<evidence type="ECO:0000256" key="6">
    <source>
        <dbReference type="ARBA" id="ARBA00023004"/>
    </source>
</evidence>
<dbReference type="InterPro" id="IPR001128">
    <property type="entry name" value="Cyt_P450"/>
</dbReference>
<evidence type="ECO:0000313" key="8">
    <source>
        <dbReference type="EMBL" id="TKA80004.1"/>
    </source>
</evidence>
<keyword evidence="4" id="KW-0444">Lipid biosynthesis</keyword>
<evidence type="ECO:0000256" key="3">
    <source>
        <dbReference type="ARBA" id="ARBA00010617"/>
    </source>
</evidence>
<protein>
    <recommendedName>
        <fullName evidence="10">Cytochrome P450</fullName>
    </recommendedName>
</protein>
<dbReference type="AlphaFoldDB" id="A0A4U0XR43"/>
<reference evidence="8 9" key="1">
    <citation type="submission" date="2017-03" db="EMBL/GenBank/DDBJ databases">
        <title>Genomes of endolithic fungi from Antarctica.</title>
        <authorList>
            <person name="Coleine C."/>
            <person name="Masonjones S."/>
            <person name="Stajich J.E."/>
        </authorList>
    </citation>
    <scope>NUCLEOTIDE SEQUENCE [LARGE SCALE GENOMIC DNA]</scope>
    <source>
        <strain evidence="8 9">CCFEE 5184</strain>
    </source>
</reference>
<evidence type="ECO:0000256" key="5">
    <source>
        <dbReference type="ARBA" id="ARBA00022723"/>
    </source>
</evidence>
<keyword evidence="6 7" id="KW-0408">Iron</keyword>
<dbReference type="OrthoDB" id="3366823at2759"/>
<comment type="cofactor">
    <cofactor evidence="1 7">
        <name>heme</name>
        <dbReference type="ChEBI" id="CHEBI:30413"/>
    </cofactor>
</comment>
<keyword evidence="5 7" id="KW-0479">Metal-binding</keyword>
<gene>
    <name evidence="8" type="ORF">B0A55_02087</name>
</gene>
<evidence type="ECO:0008006" key="10">
    <source>
        <dbReference type="Google" id="ProtNLM"/>
    </source>
</evidence>
<evidence type="ECO:0000256" key="2">
    <source>
        <dbReference type="ARBA" id="ARBA00004389"/>
    </source>
</evidence>
<keyword evidence="4" id="KW-0443">Lipid metabolism</keyword>
<accession>A0A4U0XR43</accession>
<evidence type="ECO:0000256" key="1">
    <source>
        <dbReference type="ARBA" id="ARBA00001971"/>
    </source>
</evidence>
<dbReference type="STRING" id="329884.A0A4U0XR43"/>
<feature type="binding site" description="axial binding residue" evidence="7">
    <location>
        <position position="521"/>
    </location>
    <ligand>
        <name>heme</name>
        <dbReference type="ChEBI" id="CHEBI:30413"/>
    </ligand>
    <ligandPart>
        <name>Fe</name>
        <dbReference type="ChEBI" id="CHEBI:18248"/>
    </ligandPart>
</feature>
<dbReference type="CDD" id="cd11040">
    <property type="entry name" value="CYP7_CYP8-like"/>
    <property type="match status" value="1"/>
</dbReference>
<dbReference type="Gene3D" id="1.10.630.10">
    <property type="entry name" value="Cytochrome P450"/>
    <property type="match status" value="1"/>
</dbReference>
<keyword evidence="9" id="KW-1185">Reference proteome</keyword>
<evidence type="ECO:0000256" key="4">
    <source>
        <dbReference type="ARBA" id="ARBA00022516"/>
    </source>
</evidence>
<dbReference type="GO" id="GO:0005789">
    <property type="term" value="C:endoplasmic reticulum membrane"/>
    <property type="evidence" value="ECO:0007669"/>
    <property type="project" value="UniProtKB-SubCell"/>
</dbReference>
<comment type="similarity">
    <text evidence="3">Belongs to the cytochrome P450 family.</text>
</comment>
<comment type="caution">
    <text evidence="8">The sequence shown here is derived from an EMBL/GenBank/DDBJ whole genome shotgun (WGS) entry which is preliminary data.</text>
</comment>
<dbReference type="GO" id="GO:0016705">
    <property type="term" value="F:oxidoreductase activity, acting on paired donors, with incorporation or reduction of molecular oxygen"/>
    <property type="evidence" value="ECO:0007669"/>
    <property type="project" value="InterPro"/>
</dbReference>
<dbReference type="Pfam" id="PF00067">
    <property type="entry name" value="p450"/>
    <property type="match status" value="1"/>
</dbReference>
<keyword evidence="7" id="KW-0349">Heme</keyword>
<dbReference type="EMBL" id="NAJQ01000079">
    <property type="protein sequence ID" value="TKA80004.1"/>
    <property type="molecule type" value="Genomic_DNA"/>
</dbReference>
<evidence type="ECO:0000313" key="9">
    <source>
        <dbReference type="Proteomes" id="UP000309340"/>
    </source>
</evidence>
<proteinExistence type="inferred from homology"/>
<comment type="subcellular location">
    <subcellularLocation>
        <location evidence="2">Endoplasmic reticulum membrane</location>
        <topology evidence="2">Single-pass membrane protein</topology>
    </subcellularLocation>
</comment>
<dbReference type="InterPro" id="IPR002403">
    <property type="entry name" value="Cyt_P450_E_grp-IV"/>
</dbReference>
<sequence>MDHAHQLMGAGLADRYFNPNANATTGGFHTYFESPTALLAVGLFVLLLLTRAASSQRVAPTKVNDEGVQRPPAVPSWLPLVGHIPNMAYDADGFVKGLRSRFKTGVFSLNFFGGRHNIVYSPSLATALMNQKQHVANSEEVSRRLLNVIFGFPKTELHKYDESLPEMMACYKHLLSEPSLGDMVTQTARRLQSNIVDLVTGNESLVDQTPWEKTSNVNIAMNKSGQPVVEASLLPLIRDYIAHTANPSLIGSDFFANYPDFLDDLWVLDRGFLLLATGLPRWIPHPTLTRAHIARKRMLDKLETFHRAMEKHANGEDAGTDWSSLDDVGSLVKARMAVYRKYDMSIRARAAIEQSLLWAGNANSDTLIFWMVNRIYADQALLEMIREETAPYITAVQPPSDLPIAEPPRLEKFDVDGLCNHCPLLKSSYIECLRLDTAPWSFRVIKEDFVLQGRQKDAEGWLLRKGDCAHIAHDLHSTDPEYFDDPTVWRADRHIKYEGDEKRAVADMGSIRPFGGGSSMCKGRTFAFKQSMMFAAAIVSMWDIEPAGGGPWKMPRHRKSTGVYNTNDDTRVWVKRRQLSRPQ</sequence>
<evidence type="ECO:0000256" key="7">
    <source>
        <dbReference type="PIRSR" id="PIRSR602403-1"/>
    </source>
</evidence>
<dbReference type="Proteomes" id="UP000309340">
    <property type="component" value="Unassembled WGS sequence"/>
</dbReference>
<organism evidence="8 9">
    <name type="scientific">Friedmanniomyces simplex</name>
    <dbReference type="NCBI Taxonomy" id="329884"/>
    <lineage>
        <taxon>Eukaryota</taxon>
        <taxon>Fungi</taxon>
        <taxon>Dikarya</taxon>
        <taxon>Ascomycota</taxon>
        <taxon>Pezizomycotina</taxon>
        <taxon>Dothideomycetes</taxon>
        <taxon>Dothideomycetidae</taxon>
        <taxon>Mycosphaerellales</taxon>
        <taxon>Teratosphaeriaceae</taxon>
        <taxon>Friedmanniomyces</taxon>
    </lineage>
</organism>
<dbReference type="SUPFAM" id="SSF48264">
    <property type="entry name" value="Cytochrome P450"/>
    <property type="match status" value="1"/>
</dbReference>